<evidence type="ECO:0000256" key="2">
    <source>
        <dbReference type="ARBA" id="ARBA00020675"/>
    </source>
</evidence>
<dbReference type="PRINTS" id="PR00315">
    <property type="entry name" value="ELONGATNFCT"/>
</dbReference>
<evidence type="ECO:0000256" key="1">
    <source>
        <dbReference type="ARBA" id="ARBA00007733"/>
    </source>
</evidence>
<comment type="caution">
    <text evidence="10">The sequence shown here is derived from an EMBL/GenBank/DDBJ whole genome shotgun (WGS) entry which is preliminary data.</text>
</comment>
<dbReference type="Gene3D" id="2.40.30.10">
    <property type="entry name" value="Translation factors"/>
    <property type="match status" value="2"/>
</dbReference>
<dbReference type="InterPro" id="IPR015760">
    <property type="entry name" value="TIF_IF2"/>
</dbReference>
<dbReference type="PROSITE" id="PS51722">
    <property type="entry name" value="G_TR_2"/>
    <property type="match status" value="1"/>
</dbReference>
<dbReference type="FunFam" id="3.40.50.300:FF:000019">
    <property type="entry name" value="Translation initiation factor IF-2"/>
    <property type="match status" value="1"/>
</dbReference>
<keyword evidence="4" id="KW-0547">Nucleotide-binding</keyword>
<evidence type="ECO:0000256" key="7">
    <source>
        <dbReference type="NCBIfam" id="TIGR00487"/>
    </source>
</evidence>
<dbReference type="GO" id="GO:0003743">
    <property type="term" value="F:translation initiation factor activity"/>
    <property type="evidence" value="ECO:0007669"/>
    <property type="project" value="UniProtKB-UniRule"/>
</dbReference>
<organism evidence="10 11">
    <name type="scientific">Candidatus Taylorbacteria bacterium RIFCSPLOWO2_12_FULL_43_20</name>
    <dbReference type="NCBI Taxonomy" id="1802332"/>
    <lineage>
        <taxon>Bacteria</taxon>
        <taxon>Candidatus Tayloriibacteriota</taxon>
    </lineage>
</organism>
<feature type="domain" description="Tr-type G" evidence="9">
    <location>
        <begin position="17"/>
        <end position="189"/>
    </location>
</feature>
<dbReference type="GO" id="GO:0005525">
    <property type="term" value="F:GTP binding"/>
    <property type="evidence" value="ECO:0007669"/>
    <property type="project" value="UniProtKB-KW"/>
</dbReference>
<dbReference type="SUPFAM" id="SSF52540">
    <property type="entry name" value="P-loop containing nucleoside triphosphate hydrolases"/>
    <property type="match status" value="1"/>
</dbReference>
<dbReference type="Gene3D" id="3.40.50.300">
    <property type="entry name" value="P-loop containing nucleotide triphosphate hydrolases"/>
    <property type="match status" value="1"/>
</dbReference>
<dbReference type="PANTHER" id="PTHR43381">
    <property type="entry name" value="TRANSLATION INITIATION FACTOR IF-2-RELATED"/>
    <property type="match status" value="1"/>
</dbReference>
<evidence type="ECO:0000256" key="3">
    <source>
        <dbReference type="ARBA" id="ARBA00022540"/>
    </source>
</evidence>
<keyword evidence="3 8" id="KW-0396">Initiation factor</keyword>
<dbReference type="PANTHER" id="PTHR43381:SF5">
    <property type="entry name" value="TR-TYPE G DOMAIN-CONTAINING PROTEIN"/>
    <property type="match status" value="1"/>
</dbReference>
<evidence type="ECO:0000256" key="8">
    <source>
        <dbReference type="RuleBase" id="RU000644"/>
    </source>
</evidence>
<dbReference type="InterPro" id="IPR053905">
    <property type="entry name" value="EF-G-like_DII"/>
</dbReference>
<dbReference type="InterPro" id="IPR036925">
    <property type="entry name" value="TIF_IF2_dom3_sf"/>
</dbReference>
<evidence type="ECO:0000313" key="11">
    <source>
        <dbReference type="Proteomes" id="UP000177269"/>
    </source>
</evidence>
<sequence length="507" mass="55780">MADKFSTTTKNTGTTIKRPPVIAIMGHIDHGKSTLLDYIRSSNVASKEIGGITQHIGSYEAVHKSKDGTENRITFLDTPGHEAFTAIRSRGARAADIAVLVVSGEEGVKPQTVEAANCIKEANIPYIIAITKIDSPKADIERTKQSLAEHEIYVEGYGGDVPWTAISAKTGEGISDLLDLLLLASDIADIKADTDAKPEGVVVESHLDKREGITAMVIIKNGTIKTGQVVVAGKSYAVIRNLKSFDGKKINQATFSSPVRIYGWSELPDAGMPFEVHDDKKTALSQIARRIDHTKHSETTEKDHKEKKVLNLVIKADTFGSLEAIVNEINKIADDRVSLNITHADVGEFSLNDVKKAEGMNEVLVIGFNTRIDPQATRYAERINVEIMSFEIIYKLVEWLKATVEERKPKIDVEETRSSAKVLKVFSRNRDKQIIGGRVEEGSVFLGEDVKIKRRDAEIGKGKIKELQQQKIKATEAKKDTEFGALIQCPIEIVPGDRIEGFKTVAK</sequence>
<reference evidence="10 11" key="1">
    <citation type="journal article" date="2016" name="Nat. Commun.">
        <title>Thousands of microbial genomes shed light on interconnected biogeochemical processes in an aquifer system.</title>
        <authorList>
            <person name="Anantharaman K."/>
            <person name="Brown C.T."/>
            <person name="Hug L.A."/>
            <person name="Sharon I."/>
            <person name="Castelle C.J."/>
            <person name="Probst A.J."/>
            <person name="Thomas B.C."/>
            <person name="Singh A."/>
            <person name="Wilkins M.J."/>
            <person name="Karaoz U."/>
            <person name="Brodie E.L."/>
            <person name="Williams K.H."/>
            <person name="Hubbard S.S."/>
            <person name="Banfield J.F."/>
        </authorList>
    </citation>
    <scope>NUCLEOTIDE SEQUENCE [LARGE SCALE GENOMIC DNA]</scope>
</reference>
<keyword evidence="6" id="KW-0342">GTP-binding</keyword>
<dbReference type="NCBIfam" id="TIGR00487">
    <property type="entry name" value="IF-2"/>
    <property type="match status" value="1"/>
</dbReference>
<dbReference type="InterPro" id="IPR023115">
    <property type="entry name" value="TIF_IF2_dom3"/>
</dbReference>
<comment type="similarity">
    <text evidence="1 8">Belongs to the TRAFAC class translation factor GTPase superfamily. Classic translation factor GTPase family. IF-2 subfamily.</text>
</comment>
<dbReference type="InterPro" id="IPR000795">
    <property type="entry name" value="T_Tr_GTP-bd_dom"/>
</dbReference>
<dbReference type="InterPro" id="IPR005225">
    <property type="entry name" value="Small_GTP-bd"/>
</dbReference>
<dbReference type="InterPro" id="IPR000178">
    <property type="entry name" value="TF_IF2_bacterial-like"/>
</dbReference>
<dbReference type="GO" id="GO:0005737">
    <property type="term" value="C:cytoplasm"/>
    <property type="evidence" value="ECO:0007669"/>
    <property type="project" value="UniProtKB-UniRule"/>
</dbReference>
<dbReference type="FunFam" id="3.40.50.10050:FF:000001">
    <property type="entry name" value="Translation initiation factor IF-2"/>
    <property type="match status" value="1"/>
</dbReference>
<accession>A0A1G2P257</accession>
<dbReference type="AlphaFoldDB" id="A0A1G2P257"/>
<comment type="function">
    <text evidence="8">One of the essential components for the initiation of protein synthesis. Protects formylmethionyl-tRNA from spontaneous hydrolysis and promotes its binding to the 30S ribosomal subunits. Also involved in the hydrolysis of GTP during the formation of the 70S ribosomal complex.</text>
</comment>
<dbReference type="Gene3D" id="3.40.50.10050">
    <property type="entry name" value="Translation initiation factor IF- 2, domain 3"/>
    <property type="match status" value="1"/>
</dbReference>
<dbReference type="Pfam" id="PF22042">
    <property type="entry name" value="EF-G_D2"/>
    <property type="match status" value="1"/>
</dbReference>
<dbReference type="Pfam" id="PF11987">
    <property type="entry name" value="IF-2"/>
    <property type="match status" value="1"/>
</dbReference>
<dbReference type="EMBL" id="MHSK01000014">
    <property type="protein sequence ID" value="OHA42363.1"/>
    <property type="molecule type" value="Genomic_DNA"/>
</dbReference>
<name>A0A1G2P257_9BACT</name>
<dbReference type="NCBIfam" id="TIGR00231">
    <property type="entry name" value="small_GTP"/>
    <property type="match status" value="1"/>
</dbReference>
<dbReference type="InterPro" id="IPR027417">
    <property type="entry name" value="P-loop_NTPase"/>
</dbReference>
<dbReference type="Pfam" id="PF00009">
    <property type="entry name" value="GTP_EFTU"/>
    <property type="match status" value="1"/>
</dbReference>
<gene>
    <name evidence="10" type="ORF">A3G52_01520</name>
</gene>
<evidence type="ECO:0000256" key="5">
    <source>
        <dbReference type="ARBA" id="ARBA00022917"/>
    </source>
</evidence>
<evidence type="ECO:0000256" key="6">
    <source>
        <dbReference type="ARBA" id="ARBA00023134"/>
    </source>
</evidence>
<protein>
    <recommendedName>
        <fullName evidence="2 7">Translation initiation factor IF-2</fullName>
    </recommendedName>
</protein>
<evidence type="ECO:0000256" key="4">
    <source>
        <dbReference type="ARBA" id="ARBA00022741"/>
    </source>
</evidence>
<dbReference type="Proteomes" id="UP000177269">
    <property type="component" value="Unassembled WGS sequence"/>
</dbReference>
<dbReference type="GO" id="GO:0003924">
    <property type="term" value="F:GTPase activity"/>
    <property type="evidence" value="ECO:0007669"/>
    <property type="project" value="InterPro"/>
</dbReference>
<evidence type="ECO:0000259" key="9">
    <source>
        <dbReference type="PROSITE" id="PS51722"/>
    </source>
</evidence>
<dbReference type="InterPro" id="IPR009000">
    <property type="entry name" value="Transl_B-barrel_sf"/>
</dbReference>
<dbReference type="CDD" id="cd01887">
    <property type="entry name" value="IF2_eIF5B"/>
    <property type="match status" value="1"/>
</dbReference>
<proteinExistence type="inferred from homology"/>
<dbReference type="SUPFAM" id="SSF50447">
    <property type="entry name" value="Translation proteins"/>
    <property type="match status" value="1"/>
</dbReference>
<evidence type="ECO:0000313" key="10">
    <source>
        <dbReference type="EMBL" id="OHA42363.1"/>
    </source>
</evidence>
<dbReference type="SUPFAM" id="SSF52156">
    <property type="entry name" value="Initiation factor IF2/eIF5b, domain 3"/>
    <property type="match status" value="1"/>
</dbReference>
<keyword evidence="5 8" id="KW-0648">Protein biosynthesis</keyword>